<dbReference type="EMBL" id="CM017618">
    <property type="protein sequence ID" value="TYI12195.1"/>
    <property type="molecule type" value="Genomic_DNA"/>
</dbReference>
<dbReference type="SMART" id="SM00733">
    <property type="entry name" value="Mterf"/>
    <property type="match status" value="6"/>
</dbReference>
<evidence type="ECO:0000313" key="4">
    <source>
        <dbReference type="EMBL" id="TYI12195.1"/>
    </source>
</evidence>
<dbReference type="GO" id="GO:0006353">
    <property type="term" value="P:DNA-templated transcription termination"/>
    <property type="evidence" value="ECO:0007669"/>
    <property type="project" value="UniProtKB-KW"/>
</dbReference>
<dbReference type="AlphaFoldDB" id="A0A5D2PA16"/>
<evidence type="ECO:0000256" key="2">
    <source>
        <dbReference type="ARBA" id="ARBA00022472"/>
    </source>
</evidence>
<keyword evidence="2" id="KW-0806">Transcription termination</keyword>
<organism evidence="4 5">
    <name type="scientific">Gossypium tomentosum</name>
    <name type="common">Hawaiian cotton</name>
    <name type="synonym">Gossypium sandvicense</name>
    <dbReference type="NCBI Taxonomy" id="34277"/>
    <lineage>
        <taxon>Eukaryota</taxon>
        <taxon>Viridiplantae</taxon>
        <taxon>Streptophyta</taxon>
        <taxon>Embryophyta</taxon>
        <taxon>Tracheophyta</taxon>
        <taxon>Spermatophyta</taxon>
        <taxon>Magnoliopsida</taxon>
        <taxon>eudicotyledons</taxon>
        <taxon>Gunneridae</taxon>
        <taxon>Pentapetalae</taxon>
        <taxon>rosids</taxon>
        <taxon>malvids</taxon>
        <taxon>Malvales</taxon>
        <taxon>Malvaceae</taxon>
        <taxon>Malvoideae</taxon>
        <taxon>Gossypium</taxon>
    </lineage>
</organism>
<dbReference type="PANTHER" id="PTHR13068">
    <property type="entry name" value="CGI-12 PROTEIN-RELATED"/>
    <property type="match status" value="1"/>
</dbReference>
<dbReference type="Gene3D" id="1.25.70.10">
    <property type="entry name" value="Transcription termination factor 3, mitochondrial"/>
    <property type="match status" value="1"/>
</dbReference>
<accession>A0A5D2PA16</accession>
<evidence type="ECO:0000313" key="5">
    <source>
        <dbReference type="Proteomes" id="UP000322667"/>
    </source>
</evidence>
<gene>
    <name evidence="4" type="ORF">ES332_A09G260500v1</name>
</gene>
<dbReference type="InterPro" id="IPR003690">
    <property type="entry name" value="MTERF"/>
</dbReference>
<evidence type="ECO:0008006" key="6">
    <source>
        <dbReference type="Google" id="ProtNLM"/>
    </source>
</evidence>
<dbReference type="PANTHER" id="PTHR13068:SF166">
    <property type="entry name" value="TRANSCRIPTION TERMINATION FACTOR MTERF15, MITOCHONDRIAL-LIKE"/>
    <property type="match status" value="1"/>
</dbReference>
<name>A0A5D2PA16_GOSTO</name>
<keyword evidence="5" id="KW-1185">Reference proteome</keyword>
<evidence type="ECO:0000256" key="1">
    <source>
        <dbReference type="ARBA" id="ARBA00007692"/>
    </source>
</evidence>
<protein>
    <recommendedName>
        <fullName evidence="6">mTERF domain-containing protein, mitochondrial</fullName>
    </recommendedName>
</protein>
<dbReference type="Pfam" id="PF02536">
    <property type="entry name" value="mTERF"/>
    <property type="match status" value="1"/>
</dbReference>
<comment type="similarity">
    <text evidence="1">Belongs to the mTERF family.</text>
</comment>
<keyword evidence="3" id="KW-0809">Transit peptide</keyword>
<dbReference type="Proteomes" id="UP000322667">
    <property type="component" value="Chromosome A09"/>
</dbReference>
<sequence>MFCFLPKTILHGRPNECKAFKTYNLLYIFRNNPSFSFSLKSISTIANQQSFTVSYLIINCGLSPESAISASKYVNFKTPNKSDSVIALLKNHGFSKTQIATLIKRRPCVLASDVEKTLLPKITFLNSKGISSSDLAKCLSKCPSLLIHSLENRIIPSFNFLCDLLQSNNDILGVLNLFPRLLLYDFDSYILPNSNVLRQNGVPELNIVKGFRRVPKTFFYTPIQFKELVVKVKQMGFSPERFIFILAVTDEILDAFKNHPLVMAASEVRIKALMDFLVNVMGFKASFVAKRPYLLGLSLEKRIVPRGFFVKDLISKGLLAKVSGLTTLFASSEKVFLQRFVYCYEEKASELLKLYNEKLNLAAVEKLKTPKL</sequence>
<reference evidence="4 5" key="1">
    <citation type="submission" date="2019-07" db="EMBL/GenBank/DDBJ databases">
        <title>WGS assembly of Gossypium tomentosum.</title>
        <authorList>
            <person name="Chen Z.J."/>
            <person name="Sreedasyam A."/>
            <person name="Ando A."/>
            <person name="Song Q."/>
            <person name="De L."/>
            <person name="Hulse-Kemp A."/>
            <person name="Ding M."/>
            <person name="Ye W."/>
            <person name="Kirkbride R."/>
            <person name="Jenkins J."/>
            <person name="Plott C."/>
            <person name="Lovell J."/>
            <person name="Lin Y.-M."/>
            <person name="Vaughn R."/>
            <person name="Liu B."/>
            <person name="Li W."/>
            <person name="Simpson S."/>
            <person name="Scheffler B."/>
            <person name="Saski C."/>
            <person name="Grover C."/>
            <person name="Hu G."/>
            <person name="Conover J."/>
            <person name="Carlson J."/>
            <person name="Shu S."/>
            <person name="Boston L."/>
            <person name="Williams M."/>
            <person name="Peterson D."/>
            <person name="Mcgee K."/>
            <person name="Jones D."/>
            <person name="Wendel J."/>
            <person name="Stelly D."/>
            <person name="Grimwood J."/>
            <person name="Schmutz J."/>
        </authorList>
    </citation>
    <scope>NUCLEOTIDE SEQUENCE [LARGE SCALE GENOMIC DNA]</scope>
    <source>
        <strain evidence="4">7179.01</strain>
    </source>
</reference>
<dbReference type="GO" id="GO:0003676">
    <property type="term" value="F:nucleic acid binding"/>
    <property type="evidence" value="ECO:0007669"/>
    <property type="project" value="InterPro"/>
</dbReference>
<proteinExistence type="inferred from homology"/>
<dbReference type="InterPro" id="IPR038538">
    <property type="entry name" value="MTERF_sf"/>
</dbReference>
<evidence type="ECO:0000256" key="3">
    <source>
        <dbReference type="ARBA" id="ARBA00022946"/>
    </source>
</evidence>
<keyword evidence="2" id="KW-0804">Transcription</keyword>
<keyword evidence="2" id="KW-0805">Transcription regulation</keyword>